<protein>
    <submittedName>
        <fullName evidence="1">Uncharacterized protein</fullName>
    </submittedName>
</protein>
<accession>A0A1C7MQ17</accession>
<dbReference type="Proteomes" id="UP000092993">
    <property type="component" value="Unassembled WGS sequence"/>
</dbReference>
<reference evidence="1 2" key="1">
    <citation type="submission" date="2016-03" db="EMBL/GenBank/DDBJ databases">
        <title>Whole genome sequencing of Grifola frondosa 9006-11.</title>
        <authorList>
            <person name="Min B."/>
            <person name="Park H."/>
            <person name="Kim J.-G."/>
            <person name="Cho H."/>
            <person name="Oh Y.-L."/>
            <person name="Kong W.-S."/>
            <person name="Choi I.-G."/>
        </authorList>
    </citation>
    <scope>NUCLEOTIDE SEQUENCE [LARGE SCALE GENOMIC DNA]</scope>
    <source>
        <strain evidence="1 2">9006-11</strain>
    </source>
</reference>
<evidence type="ECO:0000313" key="2">
    <source>
        <dbReference type="Proteomes" id="UP000092993"/>
    </source>
</evidence>
<organism evidence="1 2">
    <name type="scientific">Grifola frondosa</name>
    <name type="common">Maitake</name>
    <name type="synonym">Polyporus frondosus</name>
    <dbReference type="NCBI Taxonomy" id="5627"/>
    <lineage>
        <taxon>Eukaryota</taxon>
        <taxon>Fungi</taxon>
        <taxon>Dikarya</taxon>
        <taxon>Basidiomycota</taxon>
        <taxon>Agaricomycotina</taxon>
        <taxon>Agaricomycetes</taxon>
        <taxon>Polyporales</taxon>
        <taxon>Grifolaceae</taxon>
        <taxon>Grifola</taxon>
    </lineage>
</organism>
<evidence type="ECO:0000313" key="1">
    <source>
        <dbReference type="EMBL" id="OBZ78506.1"/>
    </source>
</evidence>
<keyword evidence="2" id="KW-1185">Reference proteome</keyword>
<sequence length="226" mass="25932">MASSEPRTPDFALRDPLMTRHHSRKTLWTVRVQTNQESTLLGAGSLVQYNGSRITYCPYDCPRSPVPLYNDGALLAERPYLPQEAADVRTVSPTRKIRADITRRVVILLFERVGSILFYLDHWTSAVIFYIFRQEDAFGWYLRVPTTSLSMLACVIATTMKLQDRMLRPPPKRCLARDQSHDMFTVLQIRMVLRCHLVGFSLMMSTPHSSGHPILSELYYVTAFTC</sequence>
<gene>
    <name evidence="1" type="ORF">A0H81_02124</name>
</gene>
<proteinExistence type="predicted"/>
<comment type="caution">
    <text evidence="1">The sequence shown here is derived from an EMBL/GenBank/DDBJ whole genome shotgun (WGS) entry which is preliminary data.</text>
</comment>
<dbReference type="AlphaFoldDB" id="A0A1C7MQ17"/>
<dbReference type="EMBL" id="LUGG01000002">
    <property type="protein sequence ID" value="OBZ78506.1"/>
    <property type="molecule type" value="Genomic_DNA"/>
</dbReference>
<name>A0A1C7MQ17_GRIFR</name>